<reference evidence="1" key="2">
    <citation type="journal article" date="2023" name="Science">
        <title>Genomic signatures of disease resistance in endangered staghorn corals.</title>
        <authorList>
            <person name="Vollmer S.V."/>
            <person name="Selwyn J.D."/>
            <person name="Despard B.A."/>
            <person name="Roesel C.L."/>
        </authorList>
    </citation>
    <scope>NUCLEOTIDE SEQUENCE</scope>
    <source>
        <strain evidence="1">K2</strain>
    </source>
</reference>
<evidence type="ECO:0000313" key="1">
    <source>
        <dbReference type="EMBL" id="KAK2562104.1"/>
    </source>
</evidence>
<keyword evidence="2" id="KW-1185">Reference proteome</keyword>
<evidence type="ECO:0000313" key="2">
    <source>
        <dbReference type="Proteomes" id="UP001249851"/>
    </source>
</evidence>
<accession>A0AAD9QJ33</accession>
<protein>
    <submittedName>
        <fullName evidence="1">Uncharacterized protein</fullName>
    </submittedName>
</protein>
<reference evidence="1" key="1">
    <citation type="journal article" date="2023" name="G3 (Bethesda)">
        <title>Whole genome assembly and annotation of the endangered Caribbean coral Acropora cervicornis.</title>
        <authorList>
            <person name="Selwyn J.D."/>
            <person name="Vollmer S.V."/>
        </authorList>
    </citation>
    <scope>NUCLEOTIDE SEQUENCE</scope>
    <source>
        <strain evidence="1">K2</strain>
    </source>
</reference>
<gene>
    <name evidence="1" type="ORF">P5673_014860</name>
</gene>
<organism evidence="1 2">
    <name type="scientific">Acropora cervicornis</name>
    <name type="common">Staghorn coral</name>
    <dbReference type="NCBI Taxonomy" id="6130"/>
    <lineage>
        <taxon>Eukaryota</taxon>
        <taxon>Metazoa</taxon>
        <taxon>Cnidaria</taxon>
        <taxon>Anthozoa</taxon>
        <taxon>Hexacorallia</taxon>
        <taxon>Scleractinia</taxon>
        <taxon>Astrocoeniina</taxon>
        <taxon>Acroporidae</taxon>
        <taxon>Acropora</taxon>
    </lineage>
</organism>
<proteinExistence type="predicted"/>
<dbReference type="AlphaFoldDB" id="A0AAD9QJ33"/>
<dbReference type="Proteomes" id="UP001249851">
    <property type="component" value="Unassembled WGS sequence"/>
</dbReference>
<dbReference type="EMBL" id="JARQWQ010000030">
    <property type="protein sequence ID" value="KAK2562104.1"/>
    <property type="molecule type" value="Genomic_DNA"/>
</dbReference>
<name>A0AAD9QJ33_ACRCE</name>
<comment type="caution">
    <text evidence="1">The sequence shown here is derived from an EMBL/GenBank/DDBJ whole genome shotgun (WGS) entry which is preliminary data.</text>
</comment>
<sequence>MPDNLDKTQWSFLWFGTATRLWRCHETQQMQIHFLSSLSELALIFAQPEHGKLDCQTLISLPFSPREGVSPPQSFLVSDFKLPQDSLTIVASFFVLPSRIPSFSAVLGSLVESLSFLKPSQREQDSSVKLKTLLIQYACIRRVPILLAEKKEEKRK</sequence>